<keyword evidence="5" id="KW-0288">FMN</keyword>
<dbReference type="InterPro" id="IPR050074">
    <property type="entry name" value="DHO_dehydrogenase"/>
</dbReference>
<organism evidence="11 12">
    <name type="scientific">Candidatus Zambryskibacteria bacterium RIFCSPLOWO2_01_FULL_39_39</name>
    <dbReference type="NCBI Taxonomy" id="1802758"/>
    <lineage>
        <taxon>Bacteria</taxon>
        <taxon>Candidatus Zambryskiibacteriota</taxon>
    </lineage>
</organism>
<comment type="caution">
    <text evidence="11">The sequence shown here is derived from an EMBL/GenBank/DDBJ whole genome shotgun (WGS) entry which is preliminary data.</text>
</comment>
<gene>
    <name evidence="11" type="ORF">A3A96_00495</name>
</gene>
<evidence type="ECO:0000256" key="2">
    <source>
        <dbReference type="ARBA" id="ARBA00003125"/>
    </source>
</evidence>
<dbReference type="InterPro" id="IPR012135">
    <property type="entry name" value="Dihydroorotate_DH_1_2"/>
</dbReference>
<comment type="cofactor">
    <cofactor evidence="1">
        <name>FMN</name>
        <dbReference type="ChEBI" id="CHEBI:58210"/>
    </cofactor>
</comment>
<evidence type="ECO:0000256" key="9">
    <source>
        <dbReference type="ARBA" id="ARBA00031623"/>
    </source>
</evidence>
<evidence type="ECO:0000313" key="11">
    <source>
        <dbReference type="EMBL" id="OHB01905.1"/>
    </source>
</evidence>
<evidence type="ECO:0000256" key="5">
    <source>
        <dbReference type="ARBA" id="ARBA00022643"/>
    </source>
</evidence>
<evidence type="ECO:0000256" key="7">
    <source>
        <dbReference type="ARBA" id="ARBA00023002"/>
    </source>
</evidence>
<keyword evidence="4" id="KW-0285">Flavoprotein</keyword>
<proteinExistence type="predicted"/>
<name>A0A1G2TX72_9BACT</name>
<dbReference type="Gene3D" id="3.20.20.70">
    <property type="entry name" value="Aldolase class I"/>
    <property type="match status" value="1"/>
</dbReference>
<dbReference type="GO" id="GO:0005886">
    <property type="term" value="C:plasma membrane"/>
    <property type="evidence" value="ECO:0007669"/>
    <property type="project" value="TreeGrafter"/>
</dbReference>
<evidence type="ECO:0000256" key="8">
    <source>
        <dbReference type="ARBA" id="ARBA00023136"/>
    </source>
</evidence>
<dbReference type="PANTHER" id="PTHR48109">
    <property type="entry name" value="DIHYDROOROTATE DEHYDROGENASE (QUINONE), MITOCHONDRIAL-RELATED"/>
    <property type="match status" value="1"/>
</dbReference>
<dbReference type="STRING" id="1802758.A3A96_00495"/>
<dbReference type="InterPro" id="IPR005719">
    <property type="entry name" value="Dihydroorotate_DH_2"/>
</dbReference>
<keyword evidence="8" id="KW-0472">Membrane</keyword>
<comment type="function">
    <text evidence="2">Catalyzes the conversion of dihydroorotate to orotate with quinone as electron acceptor.</text>
</comment>
<evidence type="ECO:0000256" key="3">
    <source>
        <dbReference type="ARBA" id="ARBA00004725"/>
    </source>
</evidence>
<dbReference type="CDD" id="cd04738">
    <property type="entry name" value="DHOD_2_like"/>
    <property type="match status" value="1"/>
</dbReference>
<dbReference type="GO" id="GO:0044205">
    <property type="term" value="P:'de novo' UMP biosynthetic process"/>
    <property type="evidence" value="ECO:0007669"/>
    <property type="project" value="UniProtKB-UniPathway"/>
</dbReference>
<evidence type="ECO:0000256" key="1">
    <source>
        <dbReference type="ARBA" id="ARBA00001917"/>
    </source>
</evidence>
<keyword evidence="6" id="KW-0665">Pyrimidine biosynthesis</keyword>
<dbReference type="AlphaFoldDB" id="A0A1G2TX72"/>
<dbReference type="InterPro" id="IPR005720">
    <property type="entry name" value="Dihydroorotate_DH_cat"/>
</dbReference>
<dbReference type="PIRSF" id="PIRSF000164">
    <property type="entry name" value="DHO_oxidase"/>
    <property type="match status" value="1"/>
</dbReference>
<keyword evidence="7" id="KW-0560">Oxidoreductase</keyword>
<evidence type="ECO:0000256" key="6">
    <source>
        <dbReference type="ARBA" id="ARBA00022975"/>
    </source>
</evidence>
<dbReference type="GO" id="GO:0005737">
    <property type="term" value="C:cytoplasm"/>
    <property type="evidence" value="ECO:0007669"/>
    <property type="project" value="InterPro"/>
</dbReference>
<dbReference type="SUPFAM" id="SSF51395">
    <property type="entry name" value="FMN-linked oxidoreductases"/>
    <property type="match status" value="1"/>
</dbReference>
<dbReference type="GO" id="GO:0006207">
    <property type="term" value="P:'de novo' pyrimidine nucleobase biosynthetic process"/>
    <property type="evidence" value="ECO:0007669"/>
    <property type="project" value="InterPro"/>
</dbReference>
<feature type="domain" description="Dihydroorotate dehydrogenase catalytic" evidence="10">
    <location>
        <begin position="53"/>
        <end position="341"/>
    </location>
</feature>
<accession>A0A1G2TX72</accession>
<dbReference type="InterPro" id="IPR013785">
    <property type="entry name" value="Aldolase_TIM"/>
</dbReference>
<evidence type="ECO:0000256" key="4">
    <source>
        <dbReference type="ARBA" id="ARBA00022630"/>
    </source>
</evidence>
<comment type="pathway">
    <text evidence="3">Pyrimidine metabolism; UMP biosynthesis via de novo pathway.</text>
</comment>
<evidence type="ECO:0000259" key="10">
    <source>
        <dbReference type="Pfam" id="PF01180"/>
    </source>
</evidence>
<dbReference type="PANTHER" id="PTHR48109:SF4">
    <property type="entry name" value="DIHYDROOROTATE DEHYDROGENASE (QUINONE), MITOCHONDRIAL"/>
    <property type="match status" value="1"/>
</dbReference>
<dbReference type="Pfam" id="PF01180">
    <property type="entry name" value="DHO_dh"/>
    <property type="match status" value="1"/>
</dbReference>
<dbReference type="EMBL" id="MHWB01000009">
    <property type="protein sequence ID" value="OHB01905.1"/>
    <property type="molecule type" value="Genomic_DNA"/>
</dbReference>
<protein>
    <recommendedName>
        <fullName evidence="9">Dihydroorotate oxidase</fullName>
    </recommendedName>
</protein>
<reference evidence="11 12" key="1">
    <citation type="journal article" date="2016" name="Nat. Commun.">
        <title>Thousands of microbial genomes shed light on interconnected biogeochemical processes in an aquifer system.</title>
        <authorList>
            <person name="Anantharaman K."/>
            <person name="Brown C.T."/>
            <person name="Hug L.A."/>
            <person name="Sharon I."/>
            <person name="Castelle C.J."/>
            <person name="Probst A.J."/>
            <person name="Thomas B.C."/>
            <person name="Singh A."/>
            <person name="Wilkins M.J."/>
            <person name="Karaoz U."/>
            <person name="Brodie E.L."/>
            <person name="Williams K.H."/>
            <person name="Hubbard S.S."/>
            <person name="Banfield J.F."/>
        </authorList>
    </citation>
    <scope>NUCLEOTIDE SEQUENCE [LARGE SCALE GENOMIC DNA]</scope>
</reference>
<evidence type="ECO:0000313" key="12">
    <source>
        <dbReference type="Proteomes" id="UP000177707"/>
    </source>
</evidence>
<dbReference type="UniPathway" id="UPA00070"/>
<sequence>MFYQKVLKPILFKFDPEKVHNLIVFLGPFLGKSFVLRKLVALFYKYKGRDISKTIDGLTYRTPFILSAGFDYNGKLLNILPEISFGGVEVGSITARACLGNKKPRLTRLPKSQSIIVNKGLCNDGVDEIIKRLKNYKRRNDFVIGISIARTNDEKASAVEEGVLDYFYSFKRLNEEDVGDYYTLNISCPNSFTGGTFTNPALLSLLLSKISSIKCHKPIYIKMPINLEWPEFDNLLKIIEKFENIKGVVIGNLNKDYNSLDFKIEVPKKFGGGLSGKPCFEISNELIKKTKVTYGNRFTIIGCGGVFSSKDMISKFEAGSDLVALITGMIYNGPGLIKELSNHYATSHEY</sequence>
<dbReference type="Proteomes" id="UP000177707">
    <property type="component" value="Unassembled WGS sequence"/>
</dbReference>
<dbReference type="GO" id="GO:0004152">
    <property type="term" value="F:dihydroorotate dehydrogenase activity"/>
    <property type="evidence" value="ECO:0007669"/>
    <property type="project" value="InterPro"/>
</dbReference>